<accession>A0ABT5X601</accession>
<protein>
    <submittedName>
        <fullName evidence="1">Heme-binding protein</fullName>
    </submittedName>
</protein>
<comment type="caution">
    <text evidence="1">The sequence shown here is derived from an EMBL/GenBank/DDBJ whole genome shotgun (WGS) entry which is preliminary data.</text>
</comment>
<name>A0ABT5X601_9EURY</name>
<evidence type="ECO:0000313" key="2">
    <source>
        <dbReference type="Proteomes" id="UP001220010"/>
    </source>
</evidence>
<dbReference type="InterPro" id="IPR006917">
    <property type="entry name" value="SOUL_heme-bd"/>
</dbReference>
<organism evidence="1 2">
    <name type="scientific">Candidatus Methanocrinis natronophilus</name>
    <dbReference type="NCBI Taxonomy" id="3033396"/>
    <lineage>
        <taxon>Archaea</taxon>
        <taxon>Methanobacteriati</taxon>
        <taxon>Methanobacteriota</taxon>
        <taxon>Stenosarchaea group</taxon>
        <taxon>Methanomicrobia</taxon>
        <taxon>Methanotrichales</taxon>
        <taxon>Methanotrichaceae</taxon>
        <taxon>Methanocrinis</taxon>
    </lineage>
</organism>
<dbReference type="EMBL" id="JARFPK010000007">
    <property type="protein sequence ID" value="MDF0590114.1"/>
    <property type="molecule type" value="Genomic_DNA"/>
</dbReference>
<dbReference type="PANTHER" id="PTHR11220:SF1">
    <property type="entry name" value="HEME-BINDING PROTEIN 2"/>
    <property type="match status" value="1"/>
</dbReference>
<dbReference type="SUPFAM" id="SSF55136">
    <property type="entry name" value="Probable bacterial effector-binding domain"/>
    <property type="match status" value="1"/>
</dbReference>
<dbReference type="InterPro" id="IPR011256">
    <property type="entry name" value="Reg_factor_effector_dom_sf"/>
</dbReference>
<sequence>MSKVKIAAVVILAALLIWTLYGALVSMNVKEPPYRVVETLENGVEIREYSGQIWALTSEDDQNRGFGRLFRYISGANEGEVKIDMTAPVITGGGEGEAFIAFVMPEGFYIEDTPRPRDEEVRIEVVEGRRMAVITFSGYATEDRQKRHLATLEEALKDRGIDARGEPVLMQYNDPWTPPFMRRNEVALEVAGG</sequence>
<dbReference type="Pfam" id="PF04832">
    <property type="entry name" value="SOUL"/>
    <property type="match status" value="1"/>
</dbReference>
<dbReference type="Gene3D" id="3.20.80.10">
    <property type="entry name" value="Regulatory factor, effector binding domain"/>
    <property type="match status" value="1"/>
</dbReference>
<evidence type="ECO:0000313" key="1">
    <source>
        <dbReference type="EMBL" id="MDF0590114.1"/>
    </source>
</evidence>
<dbReference type="PANTHER" id="PTHR11220">
    <property type="entry name" value="HEME-BINDING PROTEIN-RELATED"/>
    <property type="match status" value="1"/>
</dbReference>
<dbReference type="Proteomes" id="UP001220010">
    <property type="component" value="Unassembled WGS sequence"/>
</dbReference>
<keyword evidence="2" id="KW-1185">Reference proteome</keyword>
<gene>
    <name evidence="1" type="ORF">P0O15_02835</name>
</gene>
<proteinExistence type="predicted"/>
<reference evidence="1 2" key="1">
    <citation type="submission" date="2023-03" db="EMBL/GenBank/DDBJ databases">
        <title>WGS of Methanotrichaceae archaeon Mx.</title>
        <authorList>
            <person name="Sorokin D.Y."/>
            <person name="Merkel A.Y."/>
        </authorList>
    </citation>
    <scope>NUCLEOTIDE SEQUENCE [LARGE SCALE GENOMIC DNA]</scope>
    <source>
        <strain evidence="1 2">Mx</strain>
    </source>
</reference>